<dbReference type="Proteomes" id="UP001417504">
    <property type="component" value="Unassembled WGS sequence"/>
</dbReference>
<dbReference type="AlphaFoldDB" id="A0AAP0EQJ5"/>
<organism evidence="2 3">
    <name type="scientific">Stephania japonica</name>
    <dbReference type="NCBI Taxonomy" id="461633"/>
    <lineage>
        <taxon>Eukaryota</taxon>
        <taxon>Viridiplantae</taxon>
        <taxon>Streptophyta</taxon>
        <taxon>Embryophyta</taxon>
        <taxon>Tracheophyta</taxon>
        <taxon>Spermatophyta</taxon>
        <taxon>Magnoliopsida</taxon>
        <taxon>Ranunculales</taxon>
        <taxon>Menispermaceae</taxon>
        <taxon>Menispermoideae</taxon>
        <taxon>Cissampelideae</taxon>
        <taxon>Stephania</taxon>
    </lineage>
</organism>
<evidence type="ECO:0000313" key="3">
    <source>
        <dbReference type="Proteomes" id="UP001417504"/>
    </source>
</evidence>
<evidence type="ECO:0000256" key="1">
    <source>
        <dbReference type="SAM" id="MobiDB-lite"/>
    </source>
</evidence>
<evidence type="ECO:0000313" key="2">
    <source>
        <dbReference type="EMBL" id="KAK9096172.1"/>
    </source>
</evidence>
<protein>
    <submittedName>
        <fullName evidence="2">Uncharacterized protein</fullName>
    </submittedName>
</protein>
<sequence>MVRQTHNGVQGIRLSKKARLGPVRPLLGSPITRVYGLQLRLQVGDRENPHRARPREANILRILPPAGWGTGQGEDGDFSHHAGIPHLASHGDPRRDSPPLALLPA</sequence>
<keyword evidence="3" id="KW-1185">Reference proteome</keyword>
<proteinExistence type="predicted"/>
<gene>
    <name evidence="2" type="ORF">Sjap_021669</name>
</gene>
<dbReference type="EMBL" id="JBBNAE010000009">
    <property type="protein sequence ID" value="KAK9096172.1"/>
    <property type="molecule type" value="Genomic_DNA"/>
</dbReference>
<comment type="caution">
    <text evidence="2">The sequence shown here is derived from an EMBL/GenBank/DDBJ whole genome shotgun (WGS) entry which is preliminary data.</text>
</comment>
<feature type="region of interest" description="Disordered" evidence="1">
    <location>
        <begin position="64"/>
        <end position="105"/>
    </location>
</feature>
<name>A0AAP0EQJ5_9MAGN</name>
<reference evidence="2 3" key="1">
    <citation type="submission" date="2024-01" db="EMBL/GenBank/DDBJ databases">
        <title>Genome assemblies of Stephania.</title>
        <authorList>
            <person name="Yang L."/>
        </authorList>
    </citation>
    <scope>NUCLEOTIDE SEQUENCE [LARGE SCALE GENOMIC DNA]</scope>
    <source>
        <strain evidence="2">QJT</strain>
        <tissue evidence="2">Leaf</tissue>
    </source>
</reference>
<accession>A0AAP0EQJ5</accession>